<reference evidence="2" key="1">
    <citation type="submission" date="2022-01" db="EMBL/GenBank/DDBJ databases">
        <authorList>
            <person name="King R."/>
        </authorList>
    </citation>
    <scope>NUCLEOTIDE SEQUENCE</scope>
</reference>
<feature type="region of interest" description="Disordered" evidence="1">
    <location>
        <begin position="106"/>
        <end position="127"/>
    </location>
</feature>
<evidence type="ECO:0000313" key="2">
    <source>
        <dbReference type="EMBL" id="CAG9799440.1"/>
    </source>
</evidence>
<dbReference type="OrthoDB" id="5399929at2759"/>
<name>A0A9N9RJQ5_9DIPT</name>
<sequence length="449" mass="52015">MQVAMKSPILSEFSTMDSSQKKIQLNLVSPIIKSHSRGARFLDLVKSNKINVSPQLTKRLSLCKNVGKDLMERSEKKSSEYLKFSNETPNLMASPSSGILSKRKNAVMETPDSPSQNNSAKRKRVSFNDPVSTTKEYLITEEEERQKSNSLIRCLTYEENIEQDEGDCENKENLIVTVDDKKQVIIQEEIKIKIEQLEVDTISMDHDYDEDPQNTDITTSSEDINEDITEQQIFEDDKTLSFKDKDDLMDYVAKNFTFNEIFEKLLENHDESHKRKEFIQCVLTKVDENEILNEFLPTQDPKHTKMTAEQLDKTSNVINHLSKMMKLNDRIKHKVLETLSEKHSKDFLSHSIQENSVSTVCQKLTLPSIINYLIHKVNVCDDDDIDFEVNRMNRAIMHHLIKKAATHEIINDQKEMQELLKLLFTNMQKIEVLDTVHEFLRSNIIQGPF</sequence>
<reference evidence="2" key="2">
    <citation type="submission" date="2022-10" db="EMBL/GenBank/DDBJ databases">
        <authorList>
            <consortium name="ENA_rothamsted_submissions"/>
            <consortium name="culmorum"/>
            <person name="King R."/>
        </authorList>
    </citation>
    <scope>NUCLEOTIDE SEQUENCE</scope>
</reference>
<organism evidence="2 3">
    <name type="scientific">Chironomus riparius</name>
    <dbReference type="NCBI Taxonomy" id="315576"/>
    <lineage>
        <taxon>Eukaryota</taxon>
        <taxon>Metazoa</taxon>
        <taxon>Ecdysozoa</taxon>
        <taxon>Arthropoda</taxon>
        <taxon>Hexapoda</taxon>
        <taxon>Insecta</taxon>
        <taxon>Pterygota</taxon>
        <taxon>Neoptera</taxon>
        <taxon>Endopterygota</taxon>
        <taxon>Diptera</taxon>
        <taxon>Nematocera</taxon>
        <taxon>Chironomoidea</taxon>
        <taxon>Chironomidae</taxon>
        <taxon>Chironominae</taxon>
        <taxon>Chironomus</taxon>
    </lineage>
</organism>
<keyword evidence="3" id="KW-1185">Reference proteome</keyword>
<evidence type="ECO:0000256" key="1">
    <source>
        <dbReference type="SAM" id="MobiDB-lite"/>
    </source>
</evidence>
<evidence type="ECO:0000313" key="3">
    <source>
        <dbReference type="Proteomes" id="UP001153620"/>
    </source>
</evidence>
<dbReference type="Proteomes" id="UP001153620">
    <property type="component" value="Chromosome 1"/>
</dbReference>
<gene>
    <name evidence="2" type="ORF">CHIRRI_LOCUS2407</name>
</gene>
<dbReference type="AlphaFoldDB" id="A0A9N9RJQ5"/>
<protein>
    <submittedName>
        <fullName evidence="2">Uncharacterized protein</fullName>
    </submittedName>
</protein>
<dbReference type="EMBL" id="OU895877">
    <property type="protein sequence ID" value="CAG9799440.1"/>
    <property type="molecule type" value="Genomic_DNA"/>
</dbReference>
<accession>A0A9N9RJQ5</accession>
<proteinExistence type="predicted"/>